<feature type="compositionally biased region" description="Polar residues" evidence="1">
    <location>
        <begin position="323"/>
        <end position="342"/>
    </location>
</feature>
<gene>
    <name evidence="4" type="ORF">E4U42_001415</name>
</gene>
<proteinExistence type="predicted"/>
<feature type="transmembrane region" description="Helical" evidence="2">
    <location>
        <begin position="12"/>
        <end position="35"/>
    </location>
</feature>
<feature type="transmembrane region" description="Helical" evidence="2">
    <location>
        <begin position="152"/>
        <end position="170"/>
    </location>
</feature>
<dbReference type="Proteomes" id="UP000811619">
    <property type="component" value="Unassembled WGS sequence"/>
</dbReference>
<feature type="transmembrane region" description="Helical" evidence="2">
    <location>
        <begin position="209"/>
        <end position="230"/>
    </location>
</feature>
<protein>
    <recommendedName>
        <fullName evidence="3">DUF7703 domain-containing protein</fullName>
    </recommendedName>
</protein>
<feature type="transmembrane region" description="Helical" evidence="2">
    <location>
        <begin position="76"/>
        <end position="95"/>
    </location>
</feature>
<feature type="domain" description="DUF7703" evidence="3">
    <location>
        <begin position="11"/>
        <end position="264"/>
    </location>
</feature>
<feature type="region of interest" description="Disordered" evidence="1">
    <location>
        <begin position="276"/>
        <end position="342"/>
    </location>
</feature>
<keyword evidence="2" id="KW-1133">Transmembrane helix</keyword>
<feature type="transmembrane region" description="Helical" evidence="2">
    <location>
        <begin position="107"/>
        <end position="132"/>
    </location>
</feature>
<dbReference type="EMBL" id="SRPY01001422">
    <property type="protein sequence ID" value="KAG5913160.1"/>
    <property type="molecule type" value="Genomic_DNA"/>
</dbReference>
<dbReference type="OrthoDB" id="405906at2759"/>
<evidence type="ECO:0000259" key="3">
    <source>
        <dbReference type="Pfam" id="PF24802"/>
    </source>
</evidence>
<dbReference type="AlphaFoldDB" id="A0A8K0NEG8"/>
<keyword evidence="2" id="KW-0812">Transmembrane</keyword>
<dbReference type="PANTHER" id="PTHR37013">
    <property type="entry name" value="INTEGRAL MEMBRANE PROTEIN (AFU_ORTHOLOGUE AFUA_1G05950)-RELATED"/>
    <property type="match status" value="1"/>
</dbReference>
<dbReference type="Pfam" id="PF24802">
    <property type="entry name" value="DUF7703"/>
    <property type="match status" value="1"/>
</dbReference>
<keyword evidence="5" id="KW-1185">Reference proteome</keyword>
<sequence>MNDITKDLPMSMTIAAFTGISWYIGVEINISLFLLFKRRKGLYFWSCALSSWGVMLQPLFIILADFGVWNNAVPSIVMIYLTWLIMVIPQSWVLYSRLHLLMRTASLLGVIKFVLIFNSIVFSIPTIVIGTLAQATDINPSLASFNLIWDRIQLVVYFVQETSLSVLYIFQTRTYLRGRAPLRELSWSGQSTLQGNEYSRSQANDQKTVLWQLIYANTLIIALDIALLGIQCANLFHLQGAFKPCVYGMKLKIEFVILNRLINIIQQPFGGRMYIRSGPDNNGGPPGNATRPERDQRWWQNKSGADTTEDHDELQLVEGVVSGQHQSSTPSVESQTPTYHHK</sequence>
<comment type="caution">
    <text evidence="4">The sequence shown here is derived from an EMBL/GenBank/DDBJ whole genome shotgun (WGS) entry which is preliminary data.</text>
</comment>
<name>A0A8K0NEG8_9HYPO</name>
<keyword evidence="2" id="KW-0472">Membrane</keyword>
<feature type="transmembrane region" description="Helical" evidence="2">
    <location>
        <begin position="42"/>
        <end position="64"/>
    </location>
</feature>
<evidence type="ECO:0000313" key="5">
    <source>
        <dbReference type="Proteomes" id="UP000811619"/>
    </source>
</evidence>
<evidence type="ECO:0000256" key="2">
    <source>
        <dbReference type="SAM" id="Phobius"/>
    </source>
</evidence>
<accession>A0A8K0NEG8</accession>
<dbReference type="InterPro" id="IPR056120">
    <property type="entry name" value="DUF7703"/>
</dbReference>
<reference evidence="4" key="1">
    <citation type="journal article" date="2020" name="bioRxiv">
        <title>Whole genome comparisons of ergot fungi reveals the divergence and evolution of species within the genus Claviceps are the result of varying mechanisms driving genome evolution and host range expansion.</title>
        <authorList>
            <person name="Wyka S.A."/>
            <person name="Mondo S.J."/>
            <person name="Liu M."/>
            <person name="Dettman J."/>
            <person name="Nalam V."/>
            <person name="Broders K.D."/>
        </authorList>
    </citation>
    <scope>NUCLEOTIDE SEQUENCE</scope>
    <source>
        <strain evidence="4">CCC 489</strain>
    </source>
</reference>
<evidence type="ECO:0000313" key="4">
    <source>
        <dbReference type="EMBL" id="KAG5913160.1"/>
    </source>
</evidence>
<evidence type="ECO:0000256" key="1">
    <source>
        <dbReference type="SAM" id="MobiDB-lite"/>
    </source>
</evidence>
<organism evidence="4 5">
    <name type="scientific">Claviceps africana</name>
    <dbReference type="NCBI Taxonomy" id="83212"/>
    <lineage>
        <taxon>Eukaryota</taxon>
        <taxon>Fungi</taxon>
        <taxon>Dikarya</taxon>
        <taxon>Ascomycota</taxon>
        <taxon>Pezizomycotina</taxon>
        <taxon>Sordariomycetes</taxon>
        <taxon>Hypocreomycetidae</taxon>
        <taxon>Hypocreales</taxon>
        <taxon>Clavicipitaceae</taxon>
        <taxon>Claviceps</taxon>
    </lineage>
</organism>
<dbReference type="PANTHER" id="PTHR37013:SF4">
    <property type="entry name" value="INTEGRAL MEMBRANE PROTEIN"/>
    <property type="match status" value="1"/>
</dbReference>